<name>A0A0R1LQL2_9LACO</name>
<proteinExistence type="predicted"/>
<dbReference type="PATRIC" id="fig|1423776.4.peg.1139"/>
<evidence type="ECO:0000313" key="2">
    <source>
        <dbReference type="Proteomes" id="UP000051160"/>
    </source>
</evidence>
<gene>
    <name evidence="1" type="ORF">FD04_GL001127</name>
</gene>
<protein>
    <submittedName>
        <fullName evidence="1">Uncharacterized protein</fullName>
    </submittedName>
</protein>
<evidence type="ECO:0000313" key="1">
    <source>
        <dbReference type="EMBL" id="KRK98149.1"/>
    </source>
</evidence>
<comment type="caution">
    <text evidence="1">The sequence shown here is derived from an EMBL/GenBank/DDBJ whole genome shotgun (WGS) entry which is preliminary data.</text>
</comment>
<dbReference type="Proteomes" id="UP000051160">
    <property type="component" value="Unassembled WGS sequence"/>
</dbReference>
<dbReference type="STRING" id="1423776.FD04_GL001127"/>
<dbReference type="EMBL" id="AZEE01000028">
    <property type="protein sequence ID" value="KRK98149.1"/>
    <property type="molecule type" value="Genomic_DNA"/>
</dbReference>
<reference evidence="1 2" key="1">
    <citation type="journal article" date="2015" name="Genome Announc.">
        <title>Expanding the biotechnology potential of lactobacilli through comparative genomics of 213 strains and associated genera.</title>
        <authorList>
            <person name="Sun Z."/>
            <person name="Harris H.M."/>
            <person name="McCann A."/>
            <person name="Guo C."/>
            <person name="Argimon S."/>
            <person name="Zhang W."/>
            <person name="Yang X."/>
            <person name="Jeffery I.B."/>
            <person name="Cooney J.C."/>
            <person name="Kagawa T.F."/>
            <person name="Liu W."/>
            <person name="Song Y."/>
            <person name="Salvetti E."/>
            <person name="Wrobel A."/>
            <person name="Rasinkangas P."/>
            <person name="Parkhill J."/>
            <person name="Rea M.C."/>
            <person name="O'Sullivan O."/>
            <person name="Ritari J."/>
            <person name="Douillard F.P."/>
            <person name="Paul Ross R."/>
            <person name="Yang R."/>
            <person name="Briner A.E."/>
            <person name="Felis G.E."/>
            <person name="de Vos W.M."/>
            <person name="Barrangou R."/>
            <person name="Klaenhammer T.R."/>
            <person name="Caufield P.W."/>
            <person name="Cui Y."/>
            <person name="Zhang H."/>
            <person name="O'Toole P.W."/>
        </authorList>
    </citation>
    <scope>NUCLEOTIDE SEQUENCE [LARGE SCALE GENOMIC DNA]</scope>
    <source>
        <strain evidence="1 2">DSM 19909</strain>
    </source>
</reference>
<keyword evidence="2" id="KW-1185">Reference proteome</keyword>
<sequence length="51" mass="5836">MVGLQVTIYLVVTSLTKLHGFVHFNLKVISLDLHNEFAYKYNVESPDSLKI</sequence>
<accession>A0A0R1LQL2</accession>
<organism evidence="1 2">
    <name type="scientific">Secundilactobacillus odoratitofui DSM 19909 = JCM 15043</name>
    <dbReference type="NCBI Taxonomy" id="1423776"/>
    <lineage>
        <taxon>Bacteria</taxon>
        <taxon>Bacillati</taxon>
        <taxon>Bacillota</taxon>
        <taxon>Bacilli</taxon>
        <taxon>Lactobacillales</taxon>
        <taxon>Lactobacillaceae</taxon>
        <taxon>Secundilactobacillus</taxon>
    </lineage>
</organism>
<dbReference type="AlphaFoldDB" id="A0A0R1LQL2"/>